<feature type="transmembrane region" description="Helical" evidence="5">
    <location>
        <begin position="197"/>
        <end position="217"/>
    </location>
</feature>
<dbReference type="PANTHER" id="PTHR10037">
    <property type="entry name" value="VOLTAGE-GATED CATION CHANNEL CALCIUM AND SODIUM"/>
    <property type="match status" value="1"/>
</dbReference>
<dbReference type="eggNOG" id="KOG2301">
    <property type="taxonomic scope" value="Eukaryota"/>
</dbReference>
<dbReference type="SUPFAM" id="SSF81324">
    <property type="entry name" value="Voltage-gated potassium channels"/>
    <property type="match status" value="1"/>
</dbReference>
<dbReference type="InParanoid" id="A0E8F3"/>
<keyword evidence="8" id="KW-1185">Reference proteome</keyword>
<dbReference type="AlphaFoldDB" id="A0E8F3"/>
<keyword evidence="3 5" id="KW-1133">Transmembrane helix</keyword>
<keyword evidence="4 5" id="KW-0472">Membrane</keyword>
<dbReference type="KEGG" id="ptm:GSPATT00024299001"/>
<dbReference type="Pfam" id="PF00520">
    <property type="entry name" value="Ion_trans"/>
    <property type="match status" value="1"/>
</dbReference>
<gene>
    <name evidence="7" type="ORF">GSPATT00024299001</name>
</gene>
<evidence type="ECO:0000256" key="3">
    <source>
        <dbReference type="ARBA" id="ARBA00022989"/>
    </source>
</evidence>
<evidence type="ECO:0000313" key="8">
    <source>
        <dbReference type="Proteomes" id="UP000000600"/>
    </source>
</evidence>
<evidence type="ECO:0000256" key="1">
    <source>
        <dbReference type="ARBA" id="ARBA00004141"/>
    </source>
</evidence>
<dbReference type="InterPro" id="IPR043203">
    <property type="entry name" value="VGCC_Ca_Na"/>
</dbReference>
<evidence type="ECO:0000256" key="4">
    <source>
        <dbReference type="ARBA" id="ARBA00023136"/>
    </source>
</evidence>
<sequence length="220" mass="25000">MASTIILNRVSLYIFPPQSKIRLQINKLISQKYFEFFILTIIIISSILLALDDPLSLANNVTLNMIDEIITALFICEALLKIISKGFIINGPDSYIRSPGNILDLVVIIFSSLTFDQSQAQTFSKINILRVIRIDSQNEDLKMSINALFNSLSQKMNIAFVCLIFFLLFEIFGVTQFKGAYYYCDIPVYNLNGKNMYFYFQALICVAQDFLASSGFISKL</sequence>
<name>A0E8F3_PARTE</name>
<evidence type="ECO:0000256" key="5">
    <source>
        <dbReference type="SAM" id="Phobius"/>
    </source>
</evidence>
<dbReference type="Proteomes" id="UP000000600">
    <property type="component" value="Unassembled WGS sequence"/>
</dbReference>
<dbReference type="GO" id="GO:0005886">
    <property type="term" value="C:plasma membrane"/>
    <property type="evidence" value="ECO:0007669"/>
    <property type="project" value="InterPro"/>
</dbReference>
<dbReference type="HOGENOM" id="CLU_1258266_0_0_1"/>
<proteinExistence type="predicted"/>
<dbReference type="GO" id="GO:0005261">
    <property type="term" value="F:monoatomic cation channel activity"/>
    <property type="evidence" value="ECO:0007669"/>
    <property type="project" value="InterPro"/>
</dbReference>
<reference evidence="7 8" key="1">
    <citation type="journal article" date="2006" name="Nature">
        <title>Global trends of whole-genome duplications revealed by the ciliate Paramecium tetraurelia.</title>
        <authorList>
            <consortium name="Genoscope"/>
            <person name="Aury J.-M."/>
            <person name="Jaillon O."/>
            <person name="Duret L."/>
            <person name="Noel B."/>
            <person name="Jubin C."/>
            <person name="Porcel B.M."/>
            <person name="Segurens B."/>
            <person name="Daubin V."/>
            <person name="Anthouard V."/>
            <person name="Aiach N."/>
            <person name="Arnaiz O."/>
            <person name="Billaut A."/>
            <person name="Beisson J."/>
            <person name="Blanc I."/>
            <person name="Bouhouche K."/>
            <person name="Camara F."/>
            <person name="Duharcourt S."/>
            <person name="Guigo R."/>
            <person name="Gogendeau D."/>
            <person name="Katinka M."/>
            <person name="Keller A.-M."/>
            <person name="Kissmehl R."/>
            <person name="Klotz C."/>
            <person name="Koll F."/>
            <person name="Le Moue A."/>
            <person name="Lepere C."/>
            <person name="Malinsky S."/>
            <person name="Nowacki M."/>
            <person name="Nowak J.K."/>
            <person name="Plattner H."/>
            <person name="Poulain J."/>
            <person name="Ruiz F."/>
            <person name="Serrano V."/>
            <person name="Zagulski M."/>
            <person name="Dessen P."/>
            <person name="Betermier M."/>
            <person name="Weissenbach J."/>
            <person name="Scarpelli C."/>
            <person name="Schachter V."/>
            <person name="Sperling L."/>
            <person name="Meyer E."/>
            <person name="Cohen J."/>
            <person name="Wincker P."/>
        </authorList>
    </citation>
    <scope>NUCLEOTIDE SEQUENCE [LARGE SCALE GENOMIC DNA]</scope>
    <source>
        <strain evidence="7 8">Stock d4-2</strain>
    </source>
</reference>
<dbReference type="GeneID" id="5044752"/>
<dbReference type="RefSeq" id="XP_001458967.1">
    <property type="nucleotide sequence ID" value="XM_001458930.1"/>
</dbReference>
<feature type="transmembrane region" description="Helical" evidence="5">
    <location>
        <begin position="63"/>
        <end position="80"/>
    </location>
</feature>
<organism evidence="7 8">
    <name type="scientific">Paramecium tetraurelia</name>
    <dbReference type="NCBI Taxonomy" id="5888"/>
    <lineage>
        <taxon>Eukaryota</taxon>
        <taxon>Sar</taxon>
        <taxon>Alveolata</taxon>
        <taxon>Ciliophora</taxon>
        <taxon>Intramacronucleata</taxon>
        <taxon>Oligohymenophorea</taxon>
        <taxon>Peniculida</taxon>
        <taxon>Parameciidae</taxon>
        <taxon>Paramecium</taxon>
    </lineage>
</organism>
<dbReference type="Gene3D" id="1.20.120.350">
    <property type="entry name" value="Voltage-gated potassium channels. Chain C"/>
    <property type="match status" value="1"/>
</dbReference>
<evidence type="ECO:0000259" key="6">
    <source>
        <dbReference type="Pfam" id="PF00520"/>
    </source>
</evidence>
<feature type="transmembrane region" description="Helical" evidence="5">
    <location>
        <begin position="33"/>
        <end position="51"/>
    </location>
</feature>
<dbReference type="STRING" id="5888.A0E8F3"/>
<protein>
    <recommendedName>
        <fullName evidence="6">Ion transport domain-containing protein</fullName>
    </recommendedName>
</protein>
<feature type="domain" description="Ion transport" evidence="6">
    <location>
        <begin position="32"/>
        <end position="206"/>
    </location>
</feature>
<evidence type="ECO:0000256" key="2">
    <source>
        <dbReference type="ARBA" id="ARBA00022692"/>
    </source>
</evidence>
<dbReference type="OrthoDB" id="193091at2759"/>
<dbReference type="InterPro" id="IPR005821">
    <property type="entry name" value="Ion_trans_dom"/>
</dbReference>
<keyword evidence="2 5" id="KW-0812">Transmembrane</keyword>
<dbReference type="InterPro" id="IPR027359">
    <property type="entry name" value="Volt_channel_dom_sf"/>
</dbReference>
<dbReference type="PANTHER" id="PTHR10037:SF62">
    <property type="entry name" value="SODIUM CHANNEL PROTEIN 60E"/>
    <property type="match status" value="1"/>
</dbReference>
<evidence type="ECO:0000313" key="7">
    <source>
        <dbReference type="EMBL" id="CAK91570.1"/>
    </source>
</evidence>
<comment type="subcellular location">
    <subcellularLocation>
        <location evidence="1">Membrane</location>
        <topology evidence="1">Multi-pass membrane protein</topology>
    </subcellularLocation>
</comment>
<accession>A0E8F3</accession>
<feature type="transmembrane region" description="Helical" evidence="5">
    <location>
        <begin position="158"/>
        <end position="177"/>
    </location>
</feature>
<dbReference type="EMBL" id="CT868663">
    <property type="protein sequence ID" value="CAK91570.1"/>
    <property type="molecule type" value="Genomic_DNA"/>
</dbReference>